<sequence>MIIPERCFTCGKMVSNKWAYLALLQAECAEEDALDPLGLKRHCCRHALLTHVDLIEKLLNYAALEK</sequence>
<dbReference type="PANTHER" id="PTHR23431">
    <property type="entry name" value="DNA-DIRECTED RNA POLYMERASES I, II, AND III SUBUNIT RPABC5 FAMILY MEMBER"/>
    <property type="match status" value="1"/>
</dbReference>
<dbReference type="Pfam" id="PF01194">
    <property type="entry name" value="RNA_pol_N"/>
    <property type="match status" value="1"/>
</dbReference>
<evidence type="ECO:0000313" key="2">
    <source>
        <dbReference type="RefSeq" id="XP_008587897.1"/>
    </source>
</evidence>
<keyword evidence="2" id="KW-0240">DNA-directed RNA polymerase</keyword>
<reference evidence="2" key="1">
    <citation type="submission" date="2025-08" db="UniProtKB">
        <authorList>
            <consortium name="RefSeq"/>
        </authorList>
    </citation>
    <scope>IDENTIFICATION</scope>
</reference>
<keyword evidence="2" id="KW-0804">Transcription</keyword>
<gene>
    <name evidence="2" type="primary">POLR2L</name>
</gene>
<dbReference type="InterPro" id="IPR023580">
    <property type="entry name" value="RNA_pol_su_RPB10"/>
</dbReference>
<accession>A0ABM0S4V6</accession>
<organism evidence="1 2">
    <name type="scientific">Galeopterus variegatus</name>
    <name type="common">Malayan flying lemur</name>
    <name type="synonym">Cynocephalus variegatus</name>
    <dbReference type="NCBI Taxonomy" id="482537"/>
    <lineage>
        <taxon>Eukaryota</taxon>
        <taxon>Metazoa</taxon>
        <taxon>Chordata</taxon>
        <taxon>Craniata</taxon>
        <taxon>Vertebrata</taxon>
        <taxon>Euteleostomi</taxon>
        <taxon>Mammalia</taxon>
        <taxon>Eutheria</taxon>
        <taxon>Euarchontoglires</taxon>
        <taxon>Dermoptera</taxon>
        <taxon>Cynocephalidae</taxon>
        <taxon>Galeopterus</taxon>
    </lineage>
</organism>
<dbReference type="RefSeq" id="XP_008587897.1">
    <property type="nucleotide sequence ID" value="XM_008589675.1"/>
</dbReference>
<dbReference type="SUPFAM" id="SSF46924">
    <property type="entry name" value="RNA polymerase subunit RPB10"/>
    <property type="match status" value="1"/>
</dbReference>
<evidence type="ECO:0000313" key="1">
    <source>
        <dbReference type="Proteomes" id="UP000694923"/>
    </source>
</evidence>
<dbReference type="Proteomes" id="UP000694923">
    <property type="component" value="Unplaced"/>
</dbReference>
<dbReference type="GeneID" id="103605093"/>
<dbReference type="PANTHER" id="PTHR23431:SF11">
    <property type="entry name" value="DNA-DIRECTED RNA POLYMERASES I, II, AND III SUBUNIT RPABC5"/>
    <property type="match status" value="1"/>
</dbReference>
<dbReference type="GO" id="GO:0000428">
    <property type="term" value="C:DNA-directed RNA polymerase complex"/>
    <property type="evidence" value="ECO:0007669"/>
    <property type="project" value="UniProtKB-KW"/>
</dbReference>
<dbReference type="InterPro" id="IPR000268">
    <property type="entry name" value="RPABC5/Rpb10"/>
</dbReference>
<name>A0ABM0S4V6_GALVR</name>
<keyword evidence="1" id="KW-1185">Reference proteome</keyword>
<proteinExistence type="predicted"/>
<protein>
    <submittedName>
        <fullName evidence="2">DNA-directed RNA polymerases I, II, and III subunit RPABC5</fullName>
    </submittedName>
</protein>
<dbReference type="Gene3D" id="1.10.10.60">
    <property type="entry name" value="Homeodomain-like"/>
    <property type="match status" value="1"/>
</dbReference>
<dbReference type="PIRSF" id="PIRSF005653">
    <property type="entry name" value="RNA_pol_N/8_sub"/>
    <property type="match status" value="1"/>
</dbReference>